<dbReference type="InterPro" id="IPR000358">
    <property type="entry name" value="RNR_small_fam"/>
</dbReference>
<protein>
    <submittedName>
        <fullName evidence="1">Uncharacterized protein F54H12.2</fullName>
    </submittedName>
</protein>
<dbReference type="Proteomes" id="UP000886998">
    <property type="component" value="Unassembled WGS sequence"/>
</dbReference>
<dbReference type="PANTHER" id="PTHR23409">
    <property type="entry name" value="RIBONUCLEOSIDE-DIPHOSPHATE REDUCTASE SMALL CHAIN"/>
    <property type="match status" value="1"/>
</dbReference>
<accession>A0A8X6IK49</accession>
<name>A0A8X6IK49_9ARAC</name>
<evidence type="ECO:0000313" key="2">
    <source>
        <dbReference type="Proteomes" id="UP000886998"/>
    </source>
</evidence>
<comment type="caution">
    <text evidence="1">The sequence shown here is derived from an EMBL/GenBank/DDBJ whole genome shotgun (WGS) entry which is preliminary data.</text>
</comment>
<dbReference type="OrthoDB" id="5979489at2759"/>
<dbReference type="GO" id="GO:0005829">
    <property type="term" value="C:cytosol"/>
    <property type="evidence" value="ECO:0007669"/>
    <property type="project" value="TreeGrafter"/>
</dbReference>
<organism evidence="1 2">
    <name type="scientific">Trichonephila inaurata madagascariensis</name>
    <dbReference type="NCBI Taxonomy" id="2747483"/>
    <lineage>
        <taxon>Eukaryota</taxon>
        <taxon>Metazoa</taxon>
        <taxon>Ecdysozoa</taxon>
        <taxon>Arthropoda</taxon>
        <taxon>Chelicerata</taxon>
        <taxon>Arachnida</taxon>
        <taxon>Araneae</taxon>
        <taxon>Araneomorphae</taxon>
        <taxon>Entelegynae</taxon>
        <taxon>Araneoidea</taxon>
        <taxon>Nephilidae</taxon>
        <taxon>Trichonephila</taxon>
        <taxon>Trichonephila inaurata</taxon>
    </lineage>
</organism>
<dbReference type="AlphaFoldDB" id="A0A8X6IK49"/>
<evidence type="ECO:0000313" key="1">
    <source>
        <dbReference type="EMBL" id="GFS49194.1"/>
    </source>
</evidence>
<dbReference type="EMBL" id="BMAV01026309">
    <property type="protein sequence ID" value="GFS49194.1"/>
    <property type="molecule type" value="Genomic_DNA"/>
</dbReference>
<keyword evidence="2" id="KW-1185">Reference proteome</keyword>
<dbReference type="PANTHER" id="PTHR23409:SF21">
    <property type="entry name" value="CAPSID PROTEIN"/>
    <property type="match status" value="1"/>
</dbReference>
<dbReference type="GO" id="GO:0009263">
    <property type="term" value="P:deoxyribonucleotide biosynthetic process"/>
    <property type="evidence" value="ECO:0007669"/>
    <property type="project" value="InterPro"/>
</dbReference>
<gene>
    <name evidence="1" type="primary">F54H12.2_102</name>
    <name evidence="1" type="ORF">TNIN_490241</name>
</gene>
<proteinExistence type="predicted"/>
<sequence>MLVPYKCCVRQYEDYYVNQAGNGLSYYQGQSFQKSSGIGGWFKRLFRTALPFLTRGAKSVGKEVLKTGTQIANDLLEEQNLEDAAKHRAKETERKLARRADDMLGQDSPECAKSELNLFTLPPTQTVIEKGQWIQFHPIANDTDGGPVEFLISGSGEDYLDLSQTQLCVKAKVLTDDDKIGPVNHFLHSLFSQVDVSLNGRNVSSTNNTYPYRTILETILNHGYDSKLLTSEIYYKDIAGRINIFDDDKEPNEGFNKRASLFKKSVTVDMIGRLDVDLFNQDRLLLNLVELKIKLIRNAKPKHNKCRSGKLSWCFYKGALANEPVEPDELARENGYFLQHRAVFK</sequence>
<reference evidence="1" key="1">
    <citation type="submission" date="2020-08" db="EMBL/GenBank/DDBJ databases">
        <title>Multicomponent nature underlies the extraordinary mechanical properties of spider dragline silk.</title>
        <authorList>
            <person name="Kono N."/>
            <person name="Nakamura H."/>
            <person name="Mori M."/>
            <person name="Yoshida Y."/>
            <person name="Ohtoshi R."/>
            <person name="Malay A.D."/>
            <person name="Moran D.A.P."/>
            <person name="Tomita M."/>
            <person name="Numata K."/>
            <person name="Arakawa K."/>
        </authorList>
    </citation>
    <scope>NUCLEOTIDE SEQUENCE</scope>
</reference>
<dbReference type="GO" id="GO:0004748">
    <property type="term" value="F:ribonucleoside-diphosphate reductase activity, thioredoxin disulfide as acceptor"/>
    <property type="evidence" value="ECO:0007669"/>
    <property type="project" value="TreeGrafter"/>
</dbReference>